<keyword evidence="5" id="KW-0328">Glycosyltransferase</keyword>
<dbReference type="STRING" id="3659.A0A0A0K2F3"/>
<dbReference type="InterPro" id="IPR035595">
    <property type="entry name" value="UDP_glycos_trans_CS"/>
</dbReference>
<protein>
    <recommendedName>
        <fullName evidence="6">Glycosyltransferase</fullName>
        <ecNumber evidence="6">2.4.1.-</ecNumber>
    </recommendedName>
</protein>
<accession>A0A0A0K2F3</accession>
<dbReference type="PANTHER" id="PTHR11926">
    <property type="entry name" value="GLUCOSYL/GLUCURONOSYL TRANSFERASES"/>
    <property type="match status" value="1"/>
</dbReference>
<dbReference type="eggNOG" id="KOG1192">
    <property type="taxonomic scope" value="Eukaryota"/>
</dbReference>
<dbReference type="GO" id="GO:0080043">
    <property type="term" value="F:quercetin 3-O-glucosyltransferase activity"/>
    <property type="evidence" value="ECO:0000318"/>
    <property type="project" value="GO_Central"/>
</dbReference>
<evidence type="ECO:0000313" key="8">
    <source>
        <dbReference type="Proteomes" id="UP000029981"/>
    </source>
</evidence>
<reference evidence="7 8" key="2">
    <citation type="journal article" date="2009" name="PLoS ONE">
        <title>An integrated genetic and cytogenetic map of the cucumber genome.</title>
        <authorList>
            <person name="Ren Y."/>
            <person name="Zhang Z."/>
            <person name="Liu J."/>
            <person name="Staub J.E."/>
            <person name="Han Y."/>
            <person name="Cheng Z."/>
            <person name="Li X."/>
            <person name="Lu J."/>
            <person name="Miao H."/>
            <person name="Kang H."/>
            <person name="Xie B."/>
            <person name="Gu X."/>
            <person name="Wang X."/>
            <person name="Du Y."/>
            <person name="Jin W."/>
            <person name="Huang S."/>
        </authorList>
    </citation>
    <scope>NUCLEOTIDE SEQUENCE [LARGE SCALE GENOMIC DNA]</scope>
    <source>
        <strain evidence="8">cv. 9930</strain>
    </source>
</reference>
<dbReference type="PANTHER" id="PTHR11926:SF1560">
    <property type="entry name" value="UDP-GLYCOSYLTRANSFERASE 74E1-RELATED"/>
    <property type="match status" value="1"/>
</dbReference>
<organism evidence="7 8">
    <name type="scientific">Cucumis sativus</name>
    <name type="common">Cucumber</name>
    <dbReference type="NCBI Taxonomy" id="3659"/>
    <lineage>
        <taxon>Eukaryota</taxon>
        <taxon>Viridiplantae</taxon>
        <taxon>Streptophyta</taxon>
        <taxon>Embryophyta</taxon>
        <taxon>Tracheophyta</taxon>
        <taxon>Spermatophyta</taxon>
        <taxon>Magnoliopsida</taxon>
        <taxon>eudicotyledons</taxon>
        <taxon>Gunneridae</taxon>
        <taxon>Pentapetalae</taxon>
        <taxon>rosids</taxon>
        <taxon>fabids</taxon>
        <taxon>Cucurbitales</taxon>
        <taxon>Cucurbitaceae</taxon>
        <taxon>Benincaseae</taxon>
        <taxon>Cucumis</taxon>
    </lineage>
</organism>
<dbReference type="OMA" id="QACAVCA"/>
<proteinExistence type="inferred from homology"/>
<dbReference type="GO" id="GO:0005737">
    <property type="term" value="C:cytoplasm"/>
    <property type="evidence" value="ECO:0000318"/>
    <property type="project" value="GO_Central"/>
</dbReference>
<evidence type="ECO:0000256" key="6">
    <source>
        <dbReference type="RuleBase" id="RU362057"/>
    </source>
</evidence>
<keyword evidence="8" id="KW-1185">Reference proteome</keyword>
<comment type="similarity">
    <text evidence="2 5">Belongs to the UDP-glycosyltransferase family.</text>
</comment>
<dbReference type="CDD" id="cd03784">
    <property type="entry name" value="GT1_Gtf-like"/>
    <property type="match status" value="1"/>
</dbReference>
<evidence type="ECO:0000256" key="3">
    <source>
        <dbReference type="ARBA" id="ARBA00022679"/>
    </source>
</evidence>
<dbReference type="EMBL" id="CM002928">
    <property type="protein sequence ID" value="KGN43658.1"/>
    <property type="molecule type" value="Genomic_DNA"/>
</dbReference>
<evidence type="ECO:0000313" key="7">
    <source>
        <dbReference type="EMBL" id="KGN43658.1"/>
    </source>
</evidence>
<gene>
    <name evidence="7" type="ORF">Csa_7G051380</name>
</gene>
<evidence type="ECO:0000256" key="4">
    <source>
        <dbReference type="ARBA" id="ARBA00050692"/>
    </source>
</evidence>
<comment type="pathway">
    <text evidence="1">Secondary metabolite biosynthesis; terpenoid biosynthesis.</text>
</comment>
<reference evidence="7 8" key="4">
    <citation type="journal article" date="2011" name="BMC Genomics">
        <title>RNA-Seq improves annotation of protein-coding genes in the cucumber genome.</title>
        <authorList>
            <person name="Li Z."/>
            <person name="Zhang Z."/>
            <person name="Yan P."/>
            <person name="Huang S."/>
            <person name="Fei Z."/>
            <person name="Lin K."/>
        </authorList>
    </citation>
    <scope>NUCLEOTIDE SEQUENCE [LARGE SCALE GENOMIC DNA]</scope>
    <source>
        <strain evidence="8">cv. 9930</strain>
    </source>
</reference>
<comment type="catalytic activity">
    <reaction evidence="4">
        <text>mogrol + UDP-alpha-D-glucose = mogroside IE + UDP + H(+)</text>
        <dbReference type="Rhea" id="RHEA:52044"/>
        <dbReference type="ChEBI" id="CHEBI:15378"/>
        <dbReference type="ChEBI" id="CHEBI:58223"/>
        <dbReference type="ChEBI" id="CHEBI:58885"/>
        <dbReference type="ChEBI" id="CHEBI:138974"/>
        <dbReference type="ChEBI" id="CHEBI:138975"/>
        <dbReference type="EC" id="2.4.1.350"/>
    </reaction>
    <physiologicalReaction direction="left-to-right" evidence="4">
        <dbReference type="Rhea" id="RHEA:52045"/>
    </physiologicalReaction>
</comment>
<keyword evidence="3 5" id="KW-0808">Transferase</keyword>
<sequence>MEKVGEEGKVHILVIPFPDEQGHINPILQFSKRLAFKGLKVTLLNLLHEKNTTTYQLSCCSSLNSTINVLERPRAPYNSTEPESIESYMHRLKTSICFHLINLVTQYQNSNFPFSFVVYDSLMPWVLDLARAFGLRGAPFFTQSCAVIAIFYHIIHGSFKIIPPVADQTTCVSSLLPGLPLDLHASDLPSLLLPDNNNPQQNNNPFFLKLMIDQLHDLPELMFVNSFHALETQVIEYLQSQMPLKMVGPTVPSILINKELMDDDHDYGMNLINSTEDDNKKIMGWLNSKARNSVIYVSLGTRISNLGEEQMEELAWGLKATNKPFLWVIKEPEFPNSFFEKEVKEMHGMVVKWCCQVLVLGHESVGCFMTHCGWNSVLEAITCGVPMVAMPQWGEQMTNAKFVEDVWNVGVRVSTSKENGMIIVRREEIELCVRKVMEGEKSHKLRQNGRRWMKLAKEAVMINENGTSDKNIHDFVTQLTNPQVY</sequence>
<dbReference type="Pfam" id="PF00201">
    <property type="entry name" value="UDPGT"/>
    <property type="match status" value="1"/>
</dbReference>
<reference evidence="7 8" key="1">
    <citation type="journal article" date="2009" name="Nat. Genet.">
        <title>The genome of the cucumber, Cucumis sativus L.</title>
        <authorList>
            <person name="Huang S."/>
            <person name="Li R."/>
            <person name="Zhang Z."/>
            <person name="Li L."/>
            <person name="Gu X."/>
            <person name="Fan W."/>
            <person name="Lucas W.J."/>
            <person name="Wang X."/>
            <person name="Xie B."/>
            <person name="Ni P."/>
            <person name="Ren Y."/>
            <person name="Zhu H."/>
            <person name="Li J."/>
            <person name="Lin K."/>
            <person name="Jin W."/>
            <person name="Fei Z."/>
            <person name="Li G."/>
            <person name="Staub J."/>
            <person name="Kilian A."/>
            <person name="van der Vossen E.A."/>
            <person name="Wu Y."/>
            <person name="Guo J."/>
            <person name="He J."/>
            <person name="Jia Z."/>
            <person name="Ren Y."/>
            <person name="Tian G."/>
            <person name="Lu Y."/>
            <person name="Ruan J."/>
            <person name="Qian W."/>
            <person name="Wang M."/>
            <person name="Huang Q."/>
            <person name="Li B."/>
            <person name="Xuan Z."/>
            <person name="Cao J."/>
            <person name="Asan"/>
            <person name="Wu Z."/>
            <person name="Zhang J."/>
            <person name="Cai Q."/>
            <person name="Bai Y."/>
            <person name="Zhao B."/>
            <person name="Han Y."/>
            <person name="Li Y."/>
            <person name="Li X."/>
            <person name="Wang S."/>
            <person name="Shi Q."/>
            <person name="Liu S."/>
            <person name="Cho W.K."/>
            <person name="Kim J.Y."/>
            <person name="Xu Y."/>
            <person name="Heller-Uszynska K."/>
            <person name="Miao H."/>
            <person name="Cheng Z."/>
            <person name="Zhang S."/>
            <person name="Wu J."/>
            <person name="Yang Y."/>
            <person name="Kang H."/>
            <person name="Li M."/>
            <person name="Liang H."/>
            <person name="Ren X."/>
            <person name="Shi Z."/>
            <person name="Wen M."/>
            <person name="Jian M."/>
            <person name="Yang H."/>
            <person name="Zhang G."/>
            <person name="Yang Z."/>
            <person name="Chen R."/>
            <person name="Liu S."/>
            <person name="Li J."/>
            <person name="Ma L."/>
            <person name="Liu H."/>
            <person name="Zhou Y."/>
            <person name="Zhao J."/>
            <person name="Fang X."/>
            <person name="Li G."/>
            <person name="Fang L."/>
            <person name="Li Y."/>
            <person name="Liu D."/>
            <person name="Zheng H."/>
            <person name="Zhang Y."/>
            <person name="Qin N."/>
            <person name="Li Z."/>
            <person name="Yang G."/>
            <person name="Yang S."/>
            <person name="Bolund L."/>
            <person name="Kristiansen K."/>
            <person name="Zheng H."/>
            <person name="Li S."/>
            <person name="Zhang X."/>
            <person name="Yang H."/>
            <person name="Wang J."/>
            <person name="Sun R."/>
            <person name="Zhang B."/>
            <person name="Jiang S."/>
            <person name="Wang J."/>
            <person name="Du Y."/>
            <person name="Li S."/>
        </authorList>
    </citation>
    <scope>NUCLEOTIDE SEQUENCE [LARGE SCALE GENOMIC DNA]</scope>
    <source>
        <strain evidence="8">cv. 9930</strain>
    </source>
</reference>
<dbReference type="OrthoDB" id="5835829at2759"/>
<reference evidence="7 8" key="3">
    <citation type="journal article" date="2010" name="BMC Genomics">
        <title>Transcriptome sequencing and comparative analysis of cucumber flowers with different sex types.</title>
        <authorList>
            <person name="Guo S."/>
            <person name="Zheng Y."/>
            <person name="Joung J.G."/>
            <person name="Liu S."/>
            <person name="Zhang Z."/>
            <person name="Crasta O.R."/>
            <person name="Sobral B.W."/>
            <person name="Xu Y."/>
            <person name="Huang S."/>
            <person name="Fei Z."/>
        </authorList>
    </citation>
    <scope>NUCLEOTIDE SEQUENCE [LARGE SCALE GENOMIC DNA]</scope>
    <source>
        <strain evidence="8">cv. 9930</strain>
    </source>
</reference>
<dbReference type="PROSITE" id="PS00375">
    <property type="entry name" value="UDPGT"/>
    <property type="match status" value="1"/>
</dbReference>
<dbReference type="Proteomes" id="UP000029981">
    <property type="component" value="Chromosome 7"/>
</dbReference>
<dbReference type="AlphaFoldDB" id="A0A0A0K2F3"/>
<name>A0A0A0K2F3_CUCSA</name>
<dbReference type="Gene3D" id="3.40.50.2000">
    <property type="entry name" value="Glycogen Phosphorylase B"/>
    <property type="match status" value="2"/>
</dbReference>
<dbReference type="FunFam" id="3.40.50.2000:FF:000019">
    <property type="entry name" value="Glycosyltransferase"/>
    <property type="match status" value="1"/>
</dbReference>
<evidence type="ECO:0000256" key="2">
    <source>
        <dbReference type="ARBA" id="ARBA00009995"/>
    </source>
</evidence>
<dbReference type="GO" id="GO:0080044">
    <property type="term" value="F:quercetin 7-O-glucosyltransferase activity"/>
    <property type="evidence" value="ECO:0000318"/>
    <property type="project" value="GO_Central"/>
</dbReference>
<dbReference type="SUPFAM" id="SSF53756">
    <property type="entry name" value="UDP-Glycosyltransferase/glycogen phosphorylase"/>
    <property type="match status" value="1"/>
</dbReference>
<evidence type="ECO:0000256" key="5">
    <source>
        <dbReference type="RuleBase" id="RU003718"/>
    </source>
</evidence>
<dbReference type="Gramene" id="KGN43658">
    <property type="protein sequence ID" value="KGN43658"/>
    <property type="gene ID" value="Csa_7G051380"/>
</dbReference>
<dbReference type="InterPro" id="IPR002213">
    <property type="entry name" value="UDP_glucos_trans"/>
</dbReference>
<evidence type="ECO:0000256" key="1">
    <source>
        <dbReference type="ARBA" id="ARBA00004721"/>
    </source>
</evidence>
<dbReference type="EC" id="2.4.1.-" evidence="6"/>
<dbReference type="KEGG" id="csv:101219704"/>